<evidence type="ECO:0000256" key="1">
    <source>
        <dbReference type="SAM" id="MobiDB-lite"/>
    </source>
</evidence>
<dbReference type="Proteomes" id="UP000011996">
    <property type="component" value="Unassembled WGS sequence"/>
</dbReference>
<proteinExistence type="predicted"/>
<gene>
    <name evidence="2" type="ORF">RESH_00505</name>
</gene>
<feature type="region of interest" description="Disordered" evidence="1">
    <location>
        <begin position="1"/>
        <end position="47"/>
    </location>
</feature>
<evidence type="ECO:0000313" key="2">
    <source>
        <dbReference type="EMBL" id="EMI29000.1"/>
    </source>
</evidence>
<dbReference type="AlphaFoldDB" id="M5SBY0"/>
<accession>M5SBY0</accession>
<evidence type="ECO:0000313" key="3">
    <source>
        <dbReference type="Proteomes" id="UP000011996"/>
    </source>
</evidence>
<dbReference type="EMBL" id="ANOF01000013">
    <property type="protein sequence ID" value="EMI29000.1"/>
    <property type="molecule type" value="Genomic_DNA"/>
</dbReference>
<feature type="compositionally biased region" description="Basic and acidic residues" evidence="1">
    <location>
        <begin position="15"/>
        <end position="40"/>
    </location>
</feature>
<comment type="caution">
    <text evidence="2">The sequence shown here is derived from an EMBL/GenBank/DDBJ whole genome shotgun (WGS) entry which is preliminary data.</text>
</comment>
<organism evidence="2 3">
    <name type="scientific">Rhodopirellula europaea SH398</name>
    <dbReference type="NCBI Taxonomy" id="1263868"/>
    <lineage>
        <taxon>Bacteria</taxon>
        <taxon>Pseudomonadati</taxon>
        <taxon>Planctomycetota</taxon>
        <taxon>Planctomycetia</taxon>
        <taxon>Pirellulales</taxon>
        <taxon>Pirellulaceae</taxon>
        <taxon>Rhodopirellula</taxon>
    </lineage>
</organism>
<protein>
    <submittedName>
        <fullName evidence="2">Uncharacterized protein</fullName>
    </submittedName>
</protein>
<sequence length="47" mass="5469">MTPTHRHNQSGLNHFGRDGLKPPQIADRKQPRTQLFEHHATTRSCHK</sequence>
<dbReference type="PATRIC" id="fig|1263868.3.peg.552"/>
<name>M5SBY0_9BACT</name>
<dbReference type="STRING" id="1263868.RESH_00505"/>
<reference evidence="2 3" key="1">
    <citation type="journal article" date="2013" name="Mar. Genomics">
        <title>Expression of sulfatases in Rhodopirellula baltica and the diversity of sulfatases in the genus Rhodopirellula.</title>
        <authorList>
            <person name="Wegner C.E."/>
            <person name="Richter-Heitmann T."/>
            <person name="Klindworth A."/>
            <person name="Klockow C."/>
            <person name="Richter M."/>
            <person name="Achstetter T."/>
            <person name="Glockner F.O."/>
            <person name="Harder J."/>
        </authorList>
    </citation>
    <scope>NUCLEOTIDE SEQUENCE [LARGE SCALE GENOMIC DNA]</scope>
    <source>
        <strain evidence="2 3">SH398</strain>
    </source>
</reference>